<dbReference type="Gene3D" id="3.40.50.10140">
    <property type="entry name" value="Toll/interleukin-1 receptor homology (TIR) domain"/>
    <property type="match status" value="2"/>
</dbReference>
<organism evidence="2 3">
    <name type="scientific">Microlunatus panaciterrae</name>
    <dbReference type="NCBI Taxonomy" id="400768"/>
    <lineage>
        <taxon>Bacteria</taxon>
        <taxon>Bacillati</taxon>
        <taxon>Actinomycetota</taxon>
        <taxon>Actinomycetes</taxon>
        <taxon>Propionibacteriales</taxon>
        <taxon>Propionibacteriaceae</taxon>
        <taxon>Microlunatus</taxon>
    </lineage>
</organism>
<dbReference type="PROSITE" id="PS50104">
    <property type="entry name" value="TIR"/>
    <property type="match status" value="1"/>
</dbReference>
<protein>
    <recommendedName>
        <fullName evidence="1">TIR domain-containing protein</fullName>
    </recommendedName>
</protein>
<evidence type="ECO:0000259" key="1">
    <source>
        <dbReference type="PROSITE" id="PS50104"/>
    </source>
</evidence>
<accession>A0ABS2RNB3</accession>
<reference evidence="2 3" key="1">
    <citation type="submission" date="2021-01" db="EMBL/GenBank/DDBJ databases">
        <title>Sequencing the genomes of 1000 actinobacteria strains.</title>
        <authorList>
            <person name="Klenk H.-P."/>
        </authorList>
    </citation>
    <scope>NUCLEOTIDE SEQUENCE [LARGE SCALE GENOMIC DNA]</scope>
    <source>
        <strain evidence="2 3">DSM 18662</strain>
    </source>
</reference>
<sequence>MADLERSGIFINYRRKDTAAYAGRLYDSLLQQFDQERIFLDIDTIGAGASFIVAIEQAVRSCGVLLALIGPQWLTATDLEGQRLLENPHDLVRIQLEAARRYGTSVFPILVDEATFPSRAQLPKDLAWLSSTQAFYLRNSTFRDDVDRLIHILKNILVRGRQSTPPYARSSIERTFVVPRNQIFVSYSHQDQYWLDRLLIHMRPLERVGRVELWNDRQIRAGDQWSDEIENAIQSCDAAILLVSADFMASEFIHNNELAPLLESAKGRGVRIVPILVSSSHYEDSDLNRFQAINPPSEPLDMLSKGQQEAYFAKVYRVVKDAL</sequence>
<dbReference type="SMART" id="SM00255">
    <property type="entry name" value="TIR"/>
    <property type="match status" value="1"/>
</dbReference>
<dbReference type="Pfam" id="PF13676">
    <property type="entry name" value="TIR_2"/>
    <property type="match status" value="2"/>
</dbReference>
<dbReference type="InterPro" id="IPR000157">
    <property type="entry name" value="TIR_dom"/>
</dbReference>
<feature type="domain" description="TIR" evidence="1">
    <location>
        <begin position="179"/>
        <end position="323"/>
    </location>
</feature>
<proteinExistence type="predicted"/>
<gene>
    <name evidence="2" type="ORF">JOE57_003431</name>
</gene>
<name>A0ABS2RNB3_9ACTN</name>
<dbReference type="EMBL" id="JAFBCF010000001">
    <property type="protein sequence ID" value="MBM7800510.1"/>
    <property type="molecule type" value="Genomic_DNA"/>
</dbReference>
<comment type="caution">
    <text evidence="2">The sequence shown here is derived from an EMBL/GenBank/DDBJ whole genome shotgun (WGS) entry which is preliminary data.</text>
</comment>
<evidence type="ECO:0000313" key="2">
    <source>
        <dbReference type="EMBL" id="MBM7800510.1"/>
    </source>
</evidence>
<dbReference type="Proteomes" id="UP000704762">
    <property type="component" value="Unassembled WGS sequence"/>
</dbReference>
<dbReference type="RefSeq" id="WP_204919829.1">
    <property type="nucleotide sequence ID" value="NZ_BAAAQP010000003.1"/>
</dbReference>
<dbReference type="SUPFAM" id="SSF52200">
    <property type="entry name" value="Toll/Interleukin receptor TIR domain"/>
    <property type="match status" value="2"/>
</dbReference>
<evidence type="ECO:0000313" key="3">
    <source>
        <dbReference type="Proteomes" id="UP000704762"/>
    </source>
</evidence>
<keyword evidence="3" id="KW-1185">Reference proteome</keyword>
<dbReference type="InterPro" id="IPR035897">
    <property type="entry name" value="Toll_tir_struct_dom_sf"/>
</dbReference>